<keyword evidence="2 5" id="KW-0812">Transmembrane</keyword>
<dbReference type="CDD" id="cd17321">
    <property type="entry name" value="MFS_MMR_MDR_like"/>
    <property type="match status" value="1"/>
</dbReference>
<dbReference type="RefSeq" id="WP_227568699.1">
    <property type="nucleotide sequence ID" value="NZ_CP101988.1"/>
</dbReference>
<evidence type="ECO:0000313" key="7">
    <source>
        <dbReference type="EMBL" id="UUI76428.1"/>
    </source>
</evidence>
<dbReference type="Pfam" id="PF07690">
    <property type="entry name" value="MFS_1"/>
    <property type="match status" value="1"/>
</dbReference>
<feature type="transmembrane region" description="Helical" evidence="5">
    <location>
        <begin position="282"/>
        <end position="302"/>
    </location>
</feature>
<keyword evidence="3 5" id="KW-1133">Transmembrane helix</keyword>
<feature type="transmembrane region" description="Helical" evidence="5">
    <location>
        <begin position="83"/>
        <end position="102"/>
    </location>
</feature>
<dbReference type="EMBL" id="CP101988">
    <property type="protein sequence ID" value="UUI76428.1"/>
    <property type="molecule type" value="Genomic_DNA"/>
</dbReference>
<evidence type="ECO:0000313" key="8">
    <source>
        <dbReference type="Proteomes" id="UP001316189"/>
    </source>
</evidence>
<gene>
    <name evidence="7" type="ORF">NP064_05915</name>
</gene>
<evidence type="ECO:0000259" key="6">
    <source>
        <dbReference type="PROSITE" id="PS50850"/>
    </source>
</evidence>
<evidence type="ECO:0000256" key="5">
    <source>
        <dbReference type="SAM" id="Phobius"/>
    </source>
</evidence>
<organism evidence="7 8">
    <name type="scientific">Cellulomonas chengniuliangii</name>
    <dbReference type="NCBI Taxonomy" id="2968084"/>
    <lineage>
        <taxon>Bacteria</taxon>
        <taxon>Bacillati</taxon>
        <taxon>Actinomycetota</taxon>
        <taxon>Actinomycetes</taxon>
        <taxon>Micrococcales</taxon>
        <taxon>Cellulomonadaceae</taxon>
        <taxon>Cellulomonas</taxon>
    </lineage>
</organism>
<feature type="transmembrane region" description="Helical" evidence="5">
    <location>
        <begin position="342"/>
        <end position="361"/>
    </location>
</feature>
<evidence type="ECO:0000256" key="3">
    <source>
        <dbReference type="ARBA" id="ARBA00022989"/>
    </source>
</evidence>
<dbReference type="InterPro" id="IPR011701">
    <property type="entry name" value="MFS"/>
</dbReference>
<accession>A0ABY5L3K5</accession>
<feature type="transmembrane region" description="Helical" evidence="5">
    <location>
        <begin position="238"/>
        <end position="254"/>
    </location>
</feature>
<dbReference type="PRINTS" id="PR01036">
    <property type="entry name" value="TCRTETB"/>
</dbReference>
<dbReference type="InterPro" id="IPR020846">
    <property type="entry name" value="MFS_dom"/>
</dbReference>
<dbReference type="PROSITE" id="PS50850">
    <property type="entry name" value="MFS"/>
    <property type="match status" value="1"/>
</dbReference>
<feature type="transmembrane region" description="Helical" evidence="5">
    <location>
        <begin position="308"/>
        <end position="330"/>
    </location>
</feature>
<feature type="transmembrane region" description="Helical" evidence="5">
    <location>
        <begin position="173"/>
        <end position="194"/>
    </location>
</feature>
<keyword evidence="4 5" id="KW-0472">Membrane</keyword>
<feature type="transmembrane region" description="Helical" evidence="5">
    <location>
        <begin position="108"/>
        <end position="129"/>
    </location>
</feature>
<reference evidence="7 8" key="1">
    <citation type="submission" date="2022-07" db="EMBL/GenBank/DDBJ databases">
        <title>Novel species in genus cellulomonas.</title>
        <authorList>
            <person name="Ye L."/>
        </authorList>
    </citation>
    <scope>NUCLEOTIDE SEQUENCE [LARGE SCALE GENOMIC DNA]</scope>
    <source>
        <strain evidence="8">zg-Y338</strain>
    </source>
</reference>
<dbReference type="InterPro" id="IPR036259">
    <property type="entry name" value="MFS_trans_sf"/>
</dbReference>
<evidence type="ECO:0000256" key="1">
    <source>
        <dbReference type="ARBA" id="ARBA00004651"/>
    </source>
</evidence>
<dbReference type="SUPFAM" id="SSF103473">
    <property type="entry name" value="MFS general substrate transporter"/>
    <property type="match status" value="1"/>
</dbReference>
<feature type="transmembrane region" description="Helical" evidence="5">
    <location>
        <begin position="417"/>
        <end position="437"/>
    </location>
</feature>
<name>A0ABY5L3K5_9CELL</name>
<feature type="transmembrane region" description="Helical" evidence="5">
    <location>
        <begin position="367"/>
        <end position="389"/>
    </location>
</feature>
<proteinExistence type="predicted"/>
<dbReference type="Gene3D" id="1.20.1720.10">
    <property type="entry name" value="Multidrug resistance protein D"/>
    <property type="match status" value="1"/>
</dbReference>
<dbReference type="PANTHER" id="PTHR42718:SF39">
    <property type="entry name" value="ACTINORHODIN TRANSPORTER-RELATED"/>
    <property type="match status" value="1"/>
</dbReference>
<feature type="transmembrane region" description="Helical" evidence="5">
    <location>
        <begin position="141"/>
        <end position="167"/>
    </location>
</feature>
<protein>
    <submittedName>
        <fullName evidence="7">MFS transporter</fullName>
    </submittedName>
</protein>
<feature type="domain" description="Major facilitator superfamily (MFS) profile" evidence="6">
    <location>
        <begin position="17"/>
        <end position="470"/>
    </location>
</feature>
<feature type="transmembrane region" description="Helical" evidence="5">
    <location>
        <begin position="20"/>
        <end position="39"/>
    </location>
</feature>
<feature type="transmembrane region" description="Helical" evidence="5">
    <location>
        <begin position="51"/>
        <end position="71"/>
    </location>
</feature>
<evidence type="ECO:0000256" key="2">
    <source>
        <dbReference type="ARBA" id="ARBA00022692"/>
    </source>
</evidence>
<dbReference type="Gene3D" id="1.20.1250.20">
    <property type="entry name" value="MFS general substrate transporter like domains"/>
    <property type="match status" value="1"/>
</dbReference>
<dbReference type="PANTHER" id="PTHR42718">
    <property type="entry name" value="MAJOR FACILITATOR SUPERFAMILY MULTIDRUG TRANSPORTER MFSC"/>
    <property type="match status" value="1"/>
</dbReference>
<sequence length="485" mass="49645">MTQSAGEPAPDPRRWRALSVCLAVGFMTMLDVSIVNVALPSIDEALRASSSQLQLVVAGYTLAFGLALVPAGRWGDARGRRPLLIGGLVCFALTSLGAGLATSGGALAVMRLLQGLSAGVLNPQVTGLIQELFRGGERARAFGLFGATIGVSTALGPLIGGLIIQAAGPEAGWRWVFFVNVPVMAVVLPLAWRWLPRAAPRRSARFDHVGLALIGLTTVGLMLPLVTTTGVGDDPARWWWWAAAAVVGSCAVAWERRYQRRTGAAVLDPAVLGQRSFRNGALLGFAYFSGFTAVFLVITLYLQTILGYTALQAGLVGMPFAIASAGTAALSGRLVVKHGRRVVVLGLILVLIGLAATDLAFRTLDGATVGWVVAATQLVTGAGSGLVIAPNQTLTLERVPVGSAGVAASMLQLGQRVGSALGVAVNVAVFYATLAAGGAGGLAVGRAFLVTSALVAVALVVALVDARTRSTGGAPQGGTAARATA</sequence>
<evidence type="ECO:0000256" key="4">
    <source>
        <dbReference type="ARBA" id="ARBA00023136"/>
    </source>
</evidence>
<dbReference type="Proteomes" id="UP001316189">
    <property type="component" value="Chromosome"/>
</dbReference>
<keyword evidence="8" id="KW-1185">Reference proteome</keyword>
<feature type="transmembrane region" description="Helical" evidence="5">
    <location>
        <begin position="443"/>
        <end position="464"/>
    </location>
</feature>
<comment type="subcellular location">
    <subcellularLocation>
        <location evidence="1">Cell membrane</location>
        <topology evidence="1">Multi-pass membrane protein</topology>
    </subcellularLocation>
</comment>
<feature type="transmembrane region" description="Helical" evidence="5">
    <location>
        <begin position="206"/>
        <end position="226"/>
    </location>
</feature>